<name>A0A6J5WL90_PRUAR</name>
<dbReference type="AlphaFoldDB" id="A0A6J5WL90"/>
<reference evidence="2" key="1">
    <citation type="journal article" date="2020" name="Genome Biol.">
        <title>Gamete binning: chromosome-level and haplotype-resolved genome assembly enabled by high-throughput single-cell sequencing of gamete genomes.</title>
        <authorList>
            <person name="Campoy J.A."/>
            <person name="Sun H."/>
            <person name="Goel M."/>
            <person name="Jiao W.-B."/>
            <person name="Folz-Donahue K."/>
            <person name="Wang N."/>
            <person name="Rubio M."/>
            <person name="Liu C."/>
            <person name="Kukat C."/>
            <person name="Ruiz D."/>
            <person name="Huettel B."/>
            <person name="Schneeberger K."/>
        </authorList>
    </citation>
    <scope>NUCLEOTIDE SEQUENCE [LARGE SCALE GENOMIC DNA]</scope>
    <source>
        <strain evidence="2">cv. Rojo Pasion</strain>
    </source>
</reference>
<keyword evidence="2" id="KW-1185">Reference proteome</keyword>
<proteinExistence type="predicted"/>
<evidence type="ECO:0000313" key="2">
    <source>
        <dbReference type="Proteomes" id="UP000507245"/>
    </source>
</evidence>
<dbReference type="EMBL" id="CAEKKB010000003">
    <property type="protein sequence ID" value="CAB4302460.1"/>
    <property type="molecule type" value="Genomic_DNA"/>
</dbReference>
<sequence>MSGMESGSGSIMYPDGTAFVVQEAAKICGSHVFGSVQGGEPLQRGYDVQSNACGGLTSPVLLQIIITNSSK</sequence>
<dbReference type="OrthoDB" id="10501998at2759"/>
<dbReference type="Proteomes" id="UP000507245">
    <property type="component" value="Unassembled WGS sequence"/>
</dbReference>
<gene>
    <name evidence="1" type="ORF">ORAREDHAP_LOCUS18240</name>
</gene>
<evidence type="ECO:0000313" key="1">
    <source>
        <dbReference type="EMBL" id="CAB4302460.1"/>
    </source>
</evidence>
<organism evidence="1 2">
    <name type="scientific">Prunus armeniaca</name>
    <name type="common">Apricot</name>
    <name type="synonym">Armeniaca vulgaris</name>
    <dbReference type="NCBI Taxonomy" id="36596"/>
    <lineage>
        <taxon>Eukaryota</taxon>
        <taxon>Viridiplantae</taxon>
        <taxon>Streptophyta</taxon>
        <taxon>Embryophyta</taxon>
        <taxon>Tracheophyta</taxon>
        <taxon>Spermatophyta</taxon>
        <taxon>Magnoliopsida</taxon>
        <taxon>eudicotyledons</taxon>
        <taxon>Gunneridae</taxon>
        <taxon>Pentapetalae</taxon>
        <taxon>rosids</taxon>
        <taxon>fabids</taxon>
        <taxon>Rosales</taxon>
        <taxon>Rosaceae</taxon>
        <taxon>Amygdaloideae</taxon>
        <taxon>Amygdaleae</taxon>
        <taxon>Prunus</taxon>
    </lineage>
</organism>
<accession>A0A6J5WL90</accession>
<protein>
    <submittedName>
        <fullName evidence="1">Uncharacterized protein</fullName>
    </submittedName>
</protein>